<comment type="subcellular location">
    <subcellularLocation>
        <location evidence="1">Cell membrane</location>
        <topology evidence="1">Multi-pass membrane protein</topology>
    </subcellularLocation>
</comment>
<dbReference type="RefSeq" id="WP_105186099.1">
    <property type="nucleotide sequence ID" value="NZ_BAAAGO010000004.1"/>
</dbReference>
<keyword evidence="3" id="KW-1003">Cell membrane</keyword>
<dbReference type="CDD" id="cd17321">
    <property type="entry name" value="MFS_MMR_MDR_like"/>
    <property type="match status" value="1"/>
</dbReference>
<keyword evidence="2" id="KW-0813">Transport</keyword>
<dbReference type="PANTHER" id="PTHR42718:SF46">
    <property type="entry name" value="BLR6921 PROTEIN"/>
    <property type="match status" value="1"/>
</dbReference>
<feature type="transmembrane region" description="Helical" evidence="8">
    <location>
        <begin position="102"/>
        <end position="124"/>
    </location>
</feature>
<keyword evidence="4 8" id="KW-0812">Transmembrane</keyword>
<evidence type="ECO:0000256" key="8">
    <source>
        <dbReference type="SAM" id="Phobius"/>
    </source>
</evidence>
<feature type="coiled-coil region" evidence="7">
    <location>
        <begin position="771"/>
        <end position="812"/>
    </location>
</feature>
<dbReference type="InterPro" id="IPR020846">
    <property type="entry name" value="MFS_dom"/>
</dbReference>
<gene>
    <name evidence="10" type="ORF">MPLG2_2311</name>
</gene>
<keyword evidence="7" id="KW-0175">Coiled coil</keyword>
<feature type="transmembrane region" description="Helical" evidence="8">
    <location>
        <begin position="198"/>
        <end position="218"/>
    </location>
</feature>
<feature type="transmembrane region" description="Helical" evidence="8">
    <location>
        <begin position="309"/>
        <end position="326"/>
    </location>
</feature>
<evidence type="ECO:0000259" key="9">
    <source>
        <dbReference type="PROSITE" id="PS50850"/>
    </source>
</evidence>
<evidence type="ECO:0000313" key="10">
    <source>
        <dbReference type="EMBL" id="SPD87341.1"/>
    </source>
</evidence>
<dbReference type="InterPro" id="IPR011701">
    <property type="entry name" value="MFS"/>
</dbReference>
<feature type="transmembrane region" description="Helical" evidence="8">
    <location>
        <begin position="77"/>
        <end position="96"/>
    </location>
</feature>
<feature type="transmembrane region" description="Helical" evidence="8">
    <location>
        <begin position="276"/>
        <end position="297"/>
    </location>
</feature>
<dbReference type="InterPro" id="IPR005829">
    <property type="entry name" value="Sugar_transporter_CS"/>
</dbReference>
<name>A0A2N9JII9_9ACTN</name>
<feature type="transmembrane region" description="Helical" evidence="8">
    <location>
        <begin position="366"/>
        <end position="391"/>
    </location>
</feature>
<dbReference type="PROSITE" id="PS00216">
    <property type="entry name" value="SUGAR_TRANSPORT_1"/>
    <property type="match status" value="1"/>
</dbReference>
<feature type="transmembrane region" description="Helical" evidence="8">
    <location>
        <begin position="46"/>
        <end position="65"/>
    </location>
</feature>
<evidence type="ECO:0000256" key="7">
    <source>
        <dbReference type="SAM" id="Coils"/>
    </source>
</evidence>
<feature type="transmembrane region" description="Helical" evidence="8">
    <location>
        <begin position="338"/>
        <end position="360"/>
    </location>
</feature>
<keyword evidence="11" id="KW-1185">Reference proteome</keyword>
<feature type="domain" description="Major facilitator superfamily (MFS) profile" evidence="9">
    <location>
        <begin position="11"/>
        <end position="465"/>
    </location>
</feature>
<dbReference type="AlphaFoldDB" id="A0A2N9JII9"/>
<dbReference type="Gene3D" id="1.20.1250.20">
    <property type="entry name" value="MFS general substrate transporter like domains"/>
    <property type="match status" value="2"/>
</dbReference>
<dbReference type="Gene3D" id="1.10.287.1490">
    <property type="match status" value="1"/>
</dbReference>
<proteinExistence type="predicted"/>
<dbReference type="OrthoDB" id="7375466at2"/>
<keyword evidence="5 8" id="KW-1133">Transmembrane helix</keyword>
<dbReference type="GO" id="GO:0022857">
    <property type="term" value="F:transmembrane transporter activity"/>
    <property type="evidence" value="ECO:0007669"/>
    <property type="project" value="InterPro"/>
</dbReference>
<dbReference type="SUPFAM" id="SSF103473">
    <property type="entry name" value="MFS general substrate transporter"/>
    <property type="match status" value="1"/>
</dbReference>
<dbReference type="EMBL" id="LT985188">
    <property type="protein sequence ID" value="SPD87341.1"/>
    <property type="molecule type" value="Genomic_DNA"/>
</dbReference>
<dbReference type="KEGG" id="mgg:MPLG2_2311"/>
<evidence type="ECO:0000256" key="6">
    <source>
        <dbReference type="ARBA" id="ARBA00023136"/>
    </source>
</evidence>
<evidence type="ECO:0000256" key="1">
    <source>
        <dbReference type="ARBA" id="ARBA00004651"/>
    </source>
</evidence>
<feature type="transmembrane region" description="Helical" evidence="8">
    <location>
        <begin position="238"/>
        <end position="255"/>
    </location>
</feature>
<feature type="transmembrane region" description="Helical" evidence="8">
    <location>
        <begin position="171"/>
        <end position="191"/>
    </location>
</feature>
<dbReference type="Pfam" id="PF07690">
    <property type="entry name" value="MFS_1"/>
    <property type="match status" value="1"/>
</dbReference>
<feature type="coiled-coil region" evidence="7">
    <location>
        <begin position="684"/>
        <end position="718"/>
    </location>
</feature>
<evidence type="ECO:0000313" key="11">
    <source>
        <dbReference type="Proteomes" id="UP000238164"/>
    </source>
</evidence>
<feature type="transmembrane region" description="Helical" evidence="8">
    <location>
        <begin position="412"/>
        <end position="432"/>
    </location>
</feature>
<evidence type="ECO:0000256" key="3">
    <source>
        <dbReference type="ARBA" id="ARBA00022475"/>
    </source>
</evidence>
<evidence type="ECO:0000256" key="2">
    <source>
        <dbReference type="ARBA" id="ARBA00022448"/>
    </source>
</evidence>
<evidence type="ECO:0000256" key="5">
    <source>
        <dbReference type="ARBA" id="ARBA00022989"/>
    </source>
</evidence>
<organism evidence="10 11">
    <name type="scientific">Micropruina glycogenica</name>
    <dbReference type="NCBI Taxonomy" id="75385"/>
    <lineage>
        <taxon>Bacteria</taxon>
        <taxon>Bacillati</taxon>
        <taxon>Actinomycetota</taxon>
        <taxon>Actinomycetes</taxon>
        <taxon>Propionibacteriales</taxon>
        <taxon>Nocardioidaceae</taxon>
        <taxon>Micropruina</taxon>
    </lineage>
</organism>
<keyword evidence="6 8" id="KW-0472">Membrane</keyword>
<dbReference type="GO" id="GO:0005886">
    <property type="term" value="C:plasma membrane"/>
    <property type="evidence" value="ECO:0007669"/>
    <property type="project" value="UniProtKB-SubCell"/>
</dbReference>
<feature type="transmembrane region" description="Helical" evidence="8">
    <location>
        <begin position="136"/>
        <end position="159"/>
    </location>
</feature>
<reference evidence="10 11" key="1">
    <citation type="submission" date="2018-02" db="EMBL/GenBank/DDBJ databases">
        <authorList>
            <person name="Cohen D.B."/>
            <person name="Kent A.D."/>
        </authorList>
    </citation>
    <scope>NUCLEOTIDE SEQUENCE [LARGE SCALE GENOMIC DNA]</scope>
    <source>
        <strain evidence="10">1</strain>
    </source>
</reference>
<evidence type="ECO:0000256" key="4">
    <source>
        <dbReference type="ARBA" id="ARBA00022692"/>
    </source>
</evidence>
<protein>
    <submittedName>
        <fullName evidence="10">Transporter, major facilitator family protein</fullName>
    </submittedName>
</protein>
<dbReference type="PROSITE" id="PS50850">
    <property type="entry name" value="MFS"/>
    <property type="match status" value="1"/>
</dbReference>
<sequence>MSARRPRWALAMGLYLLGIFMGAIDTGIVTPARTIISDDLGVSEQLGIWMITIYTLSYAAAIPVLGKLADRLGRKPVYLFAIALFGVGSLLCGLAQDVGSFGMLIAARAIQAIGGGGILPIATAEIGTEVPEERRGLALGLVGAVFGIANLLGASAGSLILDIAGSHDWQWIFYVNVPIAALIVIAGWALLPNHRETTVAPLDLIGTALLVAMIMSLLYGLTNIDFFDLAASLTSIDVYPYLLAFVVLLPLFVLAERRAADPVLNLGYFTQAPIALTLAASFLSGFILMGVVFVPQLAENALQLPSGSGGYLVIILGLASGVGAPLSGRLTDQFGPKLVLAVGASISALAAVGVIAWVIPSPGYPSVIVTLILIGLGLGFVIGSPLNYLMLRLTPAKQSNSALGTLSLVRSIGTTLAPVIMVGFLAHAGGLVQDRLTAQLPSTIKAPELPYAATLQATFDTWKADDRFAEALKGVEFPDLSGKTTIAVNTDGGGTLPDELVTLLKNADVTTIVADTKTVAKHMFDERTPSVIADIQGGVETGIDQLGTVDGKLKKTRTKMTKTIDEMAEGLDSMRTGLAKLDKTVASMGKGIDGMTTGIAGQTKGIDGMTKAIAGMTKGIAGQTKGVNGMTKAIKGIDQGIAGVSKPLAGIDAGIAGLTSAITGQQQALAKLEAAGDPALQPQIDALKASIAANEAKLAELQEQRKPLAAELASLKQQRSTLVTKRAALVKARATLTAQRDATVAKRAKLSAARAKLVAERAKLIKARDGVLQARTKLAAERAELADARKQLVQARADIDDARIDVAETVRELTVLDKAVPGAFDQALTDYLAQIDALAPELKQTFQSTLNEGFRDLYLLDGAACLLLLGLLPLIKLPADAP</sequence>
<dbReference type="Proteomes" id="UP000238164">
    <property type="component" value="Chromosome 1"/>
</dbReference>
<accession>A0A2N9JII9</accession>
<dbReference type="PANTHER" id="PTHR42718">
    <property type="entry name" value="MAJOR FACILITATOR SUPERFAMILY MULTIDRUG TRANSPORTER MFSC"/>
    <property type="match status" value="1"/>
</dbReference>
<dbReference type="InterPro" id="IPR036259">
    <property type="entry name" value="MFS_trans_sf"/>
</dbReference>